<dbReference type="Proteomes" id="UP000256763">
    <property type="component" value="Unassembled WGS sequence"/>
</dbReference>
<proteinExistence type="predicted"/>
<sequence>MAKKVNPRDERMRQRLTLEAARIMAEEGVSDYAFAKRKAAERIGAPDTRNLPGNREIQDALADYQRLFQAEDQPARVRYLREQAVAAMEFFSPFRPRLVGSVLNGTASQHSDVNLHVFADTPEEVVLFLMEHNIPFETAERRLRFGREDYVMVPVFRFAAGDVMVDLTVFEPEGLREAPRSRVDGQPMQRANLPAVRELLSA</sequence>
<gene>
    <name evidence="1" type="ORF">CAL65_01960</name>
</gene>
<protein>
    <recommendedName>
        <fullName evidence="3">Nucleotidyltransferase</fullName>
    </recommendedName>
</protein>
<evidence type="ECO:0000313" key="1">
    <source>
        <dbReference type="EMBL" id="RFA39554.1"/>
    </source>
</evidence>
<name>A0A3E0X496_9GAMM</name>
<keyword evidence="2" id="KW-1185">Reference proteome</keyword>
<dbReference type="SUPFAM" id="SSF81301">
    <property type="entry name" value="Nucleotidyltransferase"/>
    <property type="match status" value="1"/>
</dbReference>
<organism evidence="1 2">
    <name type="scientific">Alkalilimnicola ehrlichii</name>
    <dbReference type="NCBI Taxonomy" id="351052"/>
    <lineage>
        <taxon>Bacteria</taxon>
        <taxon>Pseudomonadati</taxon>
        <taxon>Pseudomonadota</taxon>
        <taxon>Gammaproteobacteria</taxon>
        <taxon>Chromatiales</taxon>
        <taxon>Ectothiorhodospiraceae</taxon>
        <taxon>Alkalilimnicola</taxon>
    </lineage>
</organism>
<dbReference type="EMBL" id="NFZW01000001">
    <property type="protein sequence ID" value="RFA39554.1"/>
    <property type="molecule type" value="Genomic_DNA"/>
</dbReference>
<accession>A0A3E0X496</accession>
<evidence type="ECO:0008006" key="3">
    <source>
        <dbReference type="Google" id="ProtNLM"/>
    </source>
</evidence>
<dbReference type="RefSeq" id="WP_181919197.1">
    <property type="nucleotide sequence ID" value="NZ_NFZV01000001.1"/>
</dbReference>
<dbReference type="InterPro" id="IPR043519">
    <property type="entry name" value="NT_sf"/>
</dbReference>
<dbReference type="AlphaFoldDB" id="A0A3E0X496"/>
<evidence type="ECO:0000313" key="2">
    <source>
        <dbReference type="Proteomes" id="UP000256763"/>
    </source>
</evidence>
<comment type="caution">
    <text evidence="1">The sequence shown here is derived from an EMBL/GenBank/DDBJ whole genome shotgun (WGS) entry which is preliminary data.</text>
</comment>
<reference evidence="2" key="1">
    <citation type="submission" date="2017-05" db="EMBL/GenBank/DDBJ databases">
        <authorList>
            <person name="Sharma S."/>
            <person name="Sidhu C."/>
            <person name="Pinnaka A.K."/>
        </authorList>
    </citation>
    <scope>NUCLEOTIDE SEQUENCE [LARGE SCALE GENOMIC DNA]</scope>
    <source>
        <strain evidence="2">AK93</strain>
    </source>
</reference>